<organism evidence="1 2">
    <name type="scientific">Periconia macrospinosa</name>
    <dbReference type="NCBI Taxonomy" id="97972"/>
    <lineage>
        <taxon>Eukaryota</taxon>
        <taxon>Fungi</taxon>
        <taxon>Dikarya</taxon>
        <taxon>Ascomycota</taxon>
        <taxon>Pezizomycotina</taxon>
        <taxon>Dothideomycetes</taxon>
        <taxon>Pleosporomycetidae</taxon>
        <taxon>Pleosporales</taxon>
        <taxon>Massarineae</taxon>
        <taxon>Periconiaceae</taxon>
        <taxon>Periconia</taxon>
    </lineage>
</organism>
<dbReference type="EMBL" id="KZ805364">
    <property type="protein sequence ID" value="PVI01017.1"/>
    <property type="molecule type" value="Genomic_DNA"/>
</dbReference>
<keyword evidence="2" id="KW-1185">Reference proteome</keyword>
<evidence type="ECO:0000313" key="2">
    <source>
        <dbReference type="Proteomes" id="UP000244855"/>
    </source>
</evidence>
<proteinExistence type="predicted"/>
<dbReference type="AlphaFoldDB" id="A0A2V1DS78"/>
<dbReference type="Proteomes" id="UP000244855">
    <property type="component" value="Unassembled WGS sequence"/>
</dbReference>
<name>A0A2V1DS78_9PLEO</name>
<sequence length="487" mass="56106">MDFMGFPPELRLSIAEVMDPRDCYHLARTCRNNHGLLRSLLATHESLHRRYSTLDANNAGRLIWEVTKDAIENPKIARHIKDISLPGTRQKNWHIRSEPRPSSRAVVPVDLYVNTAKQIPILRDVVDEFCDLDASFHDWDWTWTASAEIGWDLSIVTLLLAMAMNLETLRFEVSSGSPDELEDFVRRISLAYQDPDNSLSLPFQHLTTVAMTLTDSSRTGFSPRWTVCFLRIPTLRRLACWGMGGTLDQYDDPTSADDDFIRNTFHFSEEQAKQSPDYRRSEVEELCFFNSYVHHATMQHIISSTKALKRFTYDSYVINRNGDFAPRAAALELVKYAADSLEELVIVCDHYFYDHFSSQASLREFKKLKKLRCPWNFLVDTGKEQHGCGFVGAPLVDLAKFLPPSLEVLHFGQGDEDDYDTLEYLVMQKETALPNLKKICFDELPPSLREDDFIERLLPEKGIEYFQCDESCINPLRKLLYPEIVII</sequence>
<protein>
    <recommendedName>
        <fullName evidence="3">F-box domain-containing protein</fullName>
    </recommendedName>
</protein>
<evidence type="ECO:0008006" key="3">
    <source>
        <dbReference type="Google" id="ProtNLM"/>
    </source>
</evidence>
<accession>A0A2V1DS78</accession>
<dbReference type="OrthoDB" id="5304354at2759"/>
<gene>
    <name evidence="1" type="ORF">DM02DRAFT_671586</name>
</gene>
<evidence type="ECO:0000313" key="1">
    <source>
        <dbReference type="EMBL" id="PVI01017.1"/>
    </source>
</evidence>
<reference evidence="1 2" key="1">
    <citation type="journal article" date="2018" name="Sci. Rep.">
        <title>Comparative genomics provides insights into the lifestyle and reveals functional heterogeneity of dark septate endophytic fungi.</title>
        <authorList>
            <person name="Knapp D.G."/>
            <person name="Nemeth J.B."/>
            <person name="Barry K."/>
            <person name="Hainaut M."/>
            <person name="Henrissat B."/>
            <person name="Johnson J."/>
            <person name="Kuo A."/>
            <person name="Lim J.H.P."/>
            <person name="Lipzen A."/>
            <person name="Nolan M."/>
            <person name="Ohm R.A."/>
            <person name="Tamas L."/>
            <person name="Grigoriev I.V."/>
            <person name="Spatafora J.W."/>
            <person name="Nagy L.G."/>
            <person name="Kovacs G.M."/>
        </authorList>
    </citation>
    <scope>NUCLEOTIDE SEQUENCE [LARGE SCALE GENOMIC DNA]</scope>
    <source>
        <strain evidence="1 2">DSE2036</strain>
    </source>
</reference>